<dbReference type="InterPro" id="IPR036170">
    <property type="entry name" value="YezG-like_sf"/>
</dbReference>
<dbReference type="EMBL" id="CP031769">
    <property type="protein sequence ID" value="AXR06758.1"/>
    <property type="molecule type" value="Genomic_DNA"/>
</dbReference>
<sequence length="105" mass="12374">MNTMEKQIEILNKLANIMIESYNYKYHKLVCNFELDLEDESVGQEFYSVYDGRRSNLLLDDPDWIVSDLIFDLQNEMYLHTGGRWNAFTLTILQNGESSTDFKYG</sequence>
<dbReference type="OrthoDB" id="8453362at2"/>
<accession>A0A346NMK1</accession>
<gene>
    <name evidence="1" type="ORF">D0Y50_10515</name>
</gene>
<proteinExistence type="predicted"/>
<protein>
    <recommendedName>
        <fullName evidence="3">DUF600 family protein</fullName>
    </recommendedName>
</protein>
<evidence type="ECO:0000313" key="1">
    <source>
        <dbReference type="EMBL" id="AXR06758.1"/>
    </source>
</evidence>
<dbReference type="AlphaFoldDB" id="A0A346NMK1"/>
<name>A0A346NMK1_9ALTE</name>
<organism evidence="1 2">
    <name type="scientific">Salinimonas sediminis</name>
    <dbReference type="NCBI Taxonomy" id="2303538"/>
    <lineage>
        <taxon>Bacteria</taxon>
        <taxon>Pseudomonadati</taxon>
        <taxon>Pseudomonadota</taxon>
        <taxon>Gammaproteobacteria</taxon>
        <taxon>Alteromonadales</taxon>
        <taxon>Alteromonadaceae</taxon>
        <taxon>Alteromonas/Salinimonas group</taxon>
        <taxon>Salinimonas</taxon>
    </lineage>
</organism>
<reference evidence="1 2" key="1">
    <citation type="submission" date="2018-08" db="EMBL/GenBank/DDBJ databases">
        <title>Salinimonas sediminis sp. nov., a piezophilic bacterium isolated from a deep-sea sediment sample from the New Britain Trench.</title>
        <authorList>
            <person name="Cao J."/>
        </authorList>
    </citation>
    <scope>NUCLEOTIDE SEQUENCE [LARGE SCALE GENOMIC DNA]</scope>
    <source>
        <strain evidence="1 2">N102</strain>
    </source>
</reference>
<dbReference type="KEGG" id="salm:D0Y50_10515"/>
<evidence type="ECO:0000313" key="2">
    <source>
        <dbReference type="Proteomes" id="UP000262073"/>
    </source>
</evidence>
<dbReference type="Proteomes" id="UP000262073">
    <property type="component" value="Chromosome"/>
</dbReference>
<keyword evidence="2" id="KW-1185">Reference proteome</keyword>
<evidence type="ECO:0008006" key="3">
    <source>
        <dbReference type="Google" id="ProtNLM"/>
    </source>
</evidence>
<dbReference type="SUPFAM" id="SSF160424">
    <property type="entry name" value="BH3703-like"/>
    <property type="match status" value="1"/>
</dbReference>